<gene>
    <name evidence="2" type="ORF">MTP08_08170</name>
</gene>
<organism evidence="2 3">
    <name type="scientific">Chryseobacterium oryzae</name>
    <dbReference type="NCBI Taxonomy" id="2929799"/>
    <lineage>
        <taxon>Bacteria</taxon>
        <taxon>Pseudomonadati</taxon>
        <taxon>Bacteroidota</taxon>
        <taxon>Flavobacteriia</taxon>
        <taxon>Flavobacteriales</taxon>
        <taxon>Weeksellaceae</taxon>
        <taxon>Chryseobacterium group</taxon>
        <taxon>Chryseobacterium</taxon>
    </lineage>
</organism>
<reference evidence="2 3" key="1">
    <citation type="submission" date="2022-03" db="EMBL/GenBank/DDBJ databases">
        <title>Chryseobacterium sp. isolated from the Andong Sikhe.</title>
        <authorList>
            <person name="Won M."/>
            <person name="Kim S.-J."/>
            <person name="Kwon S.-W."/>
        </authorList>
    </citation>
    <scope>NUCLEOTIDE SEQUENCE [LARGE SCALE GENOMIC DNA]</scope>
    <source>
        <strain evidence="2 3">ADR-1</strain>
    </source>
</reference>
<dbReference type="PROSITE" id="PS51257">
    <property type="entry name" value="PROKAR_LIPOPROTEIN"/>
    <property type="match status" value="1"/>
</dbReference>
<dbReference type="Proteomes" id="UP000831068">
    <property type="component" value="Chromosome"/>
</dbReference>
<evidence type="ECO:0000313" key="3">
    <source>
        <dbReference type="Proteomes" id="UP000831068"/>
    </source>
</evidence>
<feature type="domain" description="Lipocalin-like" evidence="1">
    <location>
        <begin position="31"/>
        <end position="127"/>
    </location>
</feature>
<keyword evidence="3" id="KW-1185">Reference proteome</keyword>
<proteinExistence type="predicted"/>
<evidence type="ECO:0000313" key="2">
    <source>
        <dbReference type="EMBL" id="UOE37046.1"/>
    </source>
</evidence>
<evidence type="ECO:0000259" key="1">
    <source>
        <dbReference type="Pfam" id="PF13648"/>
    </source>
</evidence>
<dbReference type="Pfam" id="PF13648">
    <property type="entry name" value="Lipocalin_4"/>
    <property type="match status" value="1"/>
</dbReference>
<sequence length="152" mass="17255">MKKHLLLFAFSALALTSCEKDDNQGYELDMLKGEWKTVKTEVISGADNKTVLQTMIPTGCETKNVLEFRTDYYASYNAFTGSGANCSNTKVEGKYSYDNETKILVTDFVNDVDRPYKVVILSSSELRIMTMSDNIDQNGDTKIDYTYITYKR</sequence>
<name>A0ABY4BGE0_9FLAO</name>
<dbReference type="EMBL" id="CP094529">
    <property type="protein sequence ID" value="UOE37046.1"/>
    <property type="molecule type" value="Genomic_DNA"/>
</dbReference>
<dbReference type="InterPro" id="IPR024311">
    <property type="entry name" value="Lipocalin-like"/>
</dbReference>
<dbReference type="RefSeq" id="WP_209391320.1">
    <property type="nucleotide sequence ID" value="NZ_CP094529.1"/>
</dbReference>
<protein>
    <submittedName>
        <fullName evidence="2">Lipocalin family protein</fullName>
    </submittedName>
</protein>
<accession>A0ABY4BGE0</accession>